<name>A0AAE0GXV4_9CHLO</name>
<comment type="caution">
    <text evidence="1">The sequence shown here is derived from an EMBL/GenBank/DDBJ whole genome shotgun (WGS) entry which is preliminary data.</text>
</comment>
<proteinExistence type="predicted"/>
<accession>A0AAE0GXV4</accession>
<sequence>MTRRILVDLAHAVSLAAREAGRVTMKTRGVFDATFDSTDKALHSEAVERYVSHALREFPRLHCVRYVVAVGQQSQQAVRENGRSTDLRVSNGFRDLLTERPLLARAAVMVIEEQMKKLILQIIGNAHVHDEKTRVRRRASV</sequence>
<dbReference type="Proteomes" id="UP001190700">
    <property type="component" value="Unassembled WGS sequence"/>
</dbReference>
<protein>
    <submittedName>
        <fullName evidence="1">Uncharacterized protein</fullName>
    </submittedName>
</protein>
<gene>
    <name evidence="1" type="ORF">CYMTET_6268</name>
</gene>
<reference evidence="1 2" key="1">
    <citation type="journal article" date="2015" name="Genome Biol. Evol.">
        <title>Comparative Genomics of a Bacterivorous Green Alga Reveals Evolutionary Causalities and Consequences of Phago-Mixotrophic Mode of Nutrition.</title>
        <authorList>
            <person name="Burns J.A."/>
            <person name="Paasch A."/>
            <person name="Narechania A."/>
            <person name="Kim E."/>
        </authorList>
    </citation>
    <scope>NUCLEOTIDE SEQUENCE [LARGE SCALE GENOMIC DNA]</scope>
    <source>
        <strain evidence="1 2">PLY_AMNH</strain>
    </source>
</reference>
<evidence type="ECO:0000313" key="1">
    <source>
        <dbReference type="EMBL" id="KAK3286163.1"/>
    </source>
</evidence>
<dbReference type="AlphaFoldDB" id="A0AAE0GXV4"/>
<evidence type="ECO:0000313" key="2">
    <source>
        <dbReference type="Proteomes" id="UP001190700"/>
    </source>
</evidence>
<organism evidence="1 2">
    <name type="scientific">Cymbomonas tetramitiformis</name>
    <dbReference type="NCBI Taxonomy" id="36881"/>
    <lineage>
        <taxon>Eukaryota</taxon>
        <taxon>Viridiplantae</taxon>
        <taxon>Chlorophyta</taxon>
        <taxon>Pyramimonadophyceae</taxon>
        <taxon>Pyramimonadales</taxon>
        <taxon>Pyramimonadaceae</taxon>
        <taxon>Cymbomonas</taxon>
    </lineage>
</organism>
<dbReference type="EMBL" id="LGRX02001443">
    <property type="protein sequence ID" value="KAK3286163.1"/>
    <property type="molecule type" value="Genomic_DNA"/>
</dbReference>
<keyword evidence="2" id="KW-1185">Reference proteome</keyword>